<keyword evidence="1" id="KW-1133">Transmembrane helix</keyword>
<evidence type="ECO:0000256" key="1">
    <source>
        <dbReference type="SAM" id="Phobius"/>
    </source>
</evidence>
<feature type="transmembrane region" description="Helical" evidence="1">
    <location>
        <begin position="75"/>
        <end position="96"/>
    </location>
</feature>
<feature type="transmembrane region" description="Helical" evidence="1">
    <location>
        <begin position="177"/>
        <end position="196"/>
    </location>
</feature>
<dbReference type="GO" id="GO:0016747">
    <property type="term" value="F:acyltransferase activity, transferring groups other than amino-acyl groups"/>
    <property type="evidence" value="ECO:0007669"/>
    <property type="project" value="InterPro"/>
</dbReference>
<dbReference type="PANTHER" id="PTHR37312">
    <property type="entry name" value="MEMBRANE-BOUND ACYLTRANSFERASE YKRP-RELATED"/>
    <property type="match status" value="1"/>
</dbReference>
<dbReference type="Proteomes" id="UP000261023">
    <property type="component" value="Unassembled WGS sequence"/>
</dbReference>
<reference evidence="3 4" key="1">
    <citation type="submission" date="2018-08" db="EMBL/GenBank/DDBJ databases">
        <title>A genome reference for cultivated species of the human gut microbiota.</title>
        <authorList>
            <person name="Zou Y."/>
            <person name="Xue W."/>
            <person name="Luo G."/>
        </authorList>
    </citation>
    <scope>NUCLEOTIDE SEQUENCE [LARGE SCALE GENOMIC DNA]</scope>
    <source>
        <strain evidence="3 4">AF19-13AC</strain>
    </source>
</reference>
<feature type="transmembrane region" description="Helical" evidence="1">
    <location>
        <begin position="288"/>
        <end position="304"/>
    </location>
</feature>
<keyword evidence="1" id="KW-0812">Transmembrane</keyword>
<feature type="transmembrane region" description="Helical" evidence="1">
    <location>
        <begin position="116"/>
        <end position="138"/>
    </location>
</feature>
<feature type="transmembrane region" description="Helical" evidence="1">
    <location>
        <begin position="145"/>
        <end position="165"/>
    </location>
</feature>
<feature type="transmembrane region" description="Helical" evidence="1">
    <location>
        <begin position="242"/>
        <end position="267"/>
    </location>
</feature>
<evidence type="ECO:0000313" key="3">
    <source>
        <dbReference type="EMBL" id="RGD72596.1"/>
    </source>
</evidence>
<keyword evidence="3" id="KW-0808">Transferase</keyword>
<evidence type="ECO:0000313" key="4">
    <source>
        <dbReference type="Proteomes" id="UP000261023"/>
    </source>
</evidence>
<dbReference type="InterPro" id="IPR052734">
    <property type="entry name" value="Nod_factor_acetyltransferase"/>
</dbReference>
<dbReference type="Pfam" id="PF01757">
    <property type="entry name" value="Acyl_transf_3"/>
    <property type="match status" value="1"/>
</dbReference>
<feature type="transmembrane region" description="Helical" evidence="1">
    <location>
        <begin position="12"/>
        <end position="32"/>
    </location>
</feature>
<comment type="caution">
    <text evidence="3">The sequence shown here is derived from an EMBL/GenBank/DDBJ whole genome shotgun (WGS) entry which is preliminary data.</text>
</comment>
<feature type="transmembrane region" description="Helical" evidence="1">
    <location>
        <begin position="38"/>
        <end position="54"/>
    </location>
</feature>
<dbReference type="AlphaFoldDB" id="A0A3E3DU51"/>
<evidence type="ECO:0000259" key="2">
    <source>
        <dbReference type="Pfam" id="PF01757"/>
    </source>
</evidence>
<organism evidence="3 4">
    <name type="scientific">Hungatella hathewayi</name>
    <dbReference type="NCBI Taxonomy" id="154046"/>
    <lineage>
        <taxon>Bacteria</taxon>
        <taxon>Bacillati</taxon>
        <taxon>Bacillota</taxon>
        <taxon>Clostridia</taxon>
        <taxon>Lachnospirales</taxon>
        <taxon>Lachnospiraceae</taxon>
        <taxon>Hungatella</taxon>
    </lineage>
</organism>
<dbReference type="OrthoDB" id="6623990at2"/>
<gene>
    <name evidence="3" type="ORF">DWX31_01815</name>
</gene>
<sequence length="349" mass="39603">MRKCMDRNRTIDVAKGIAILMIIDVHLQSGAVFLVGETFHVVTFFVISGIIIGSDKKKYEKETIYSFAVKKIKSLIYPYGTMSILFILFMVFISLLKDNSLFSDRVSSAVIKAVTFQGVGTLWFLPVLFFAELIAFAYSKIFRRFGGIQWAICMGVIAVYISWLFEKCELPEGIMLMLSSSIAAGFIAIGYDISPFFYKLSVKSRKHLFTVIVGSLSMFFINKYFVRFYEADIHILKIGDPAIYFVCSMSGVVFALALSCIFSYVKWLDSLFSFLGKNSLIIMTTHKEYYITYAVYLFLLKAFGGSCGQLLFGLLSLVLIVTIELILILIITKTPLKYLYKLPEINIKR</sequence>
<keyword evidence="1" id="KW-0472">Membrane</keyword>
<feature type="transmembrane region" description="Helical" evidence="1">
    <location>
        <begin position="208"/>
        <end position="226"/>
    </location>
</feature>
<name>A0A3E3DU51_9FIRM</name>
<proteinExistence type="predicted"/>
<protein>
    <submittedName>
        <fullName evidence="3">Acyltransferase</fullName>
    </submittedName>
</protein>
<dbReference type="PANTHER" id="PTHR37312:SF1">
    <property type="entry name" value="MEMBRANE-BOUND ACYLTRANSFERASE YKRP-RELATED"/>
    <property type="match status" value="1"/>
</dbReference>
<accession>A0A3E3DU51</accession>
<keyword evidence="3" id="KW-0012">Acyltransferase</keyword>
<dbReference type="EMBL" id="QTJW01000001">
    <property type="protein sequence ID" value="RGD72596.1"/>
    <property type="molecule type" value="Genomic_DNA"/>
</dbReference>
<dbReference type="InterPro" id="IPR002656">
    <property type="entry name" value="Acyl_transf_3_dom"/>
</dbReference>
<feature type="transmembrane region" description="Helical" evidence="1">
    <location>
        <begin position="310"/>
        <end position="331"/>
    </location>
</feature>
<feature type="domain" description="Acyltransferase 3" evidence="2">
    <location>
        <begin position="10"/>
        <end position="323"/>
    </location>
</feature>